<dbReference type="STRING" id="1285242.A6A04_01120"/>
<dbReference type="Gene3D" id="3.60.40.10">
    <property type="entry name" value="PPM-type phosphatase domain"/>
    <property type="match status" value="1"/>
</dbReference>
<dbReference type="SMART" id="SM00331">
    <property type="entry name" value="PP2C_SIG"/>
    <property type="match status" value="1"/>
</dbReference>
<dbReference type="InterPro" id="IPR029016">
    <property type="entry name" value="GAF-like_dom_sf"/>
</dbReference>
<dbReference type="OrthoDB" id="9802500at2"/>
<evidence type="ECO:0000313" key="5">
    <source>
        <dbReference type="Proteomes" id="UP000078428"/>
    </source>
</evidence>
<dbReference type="Pfam" id="PF07228">
    <property type="entry name" value="SpoIIE"/>
    <property type="match status" value="1"/>
</dbReference>
<dbReference type="Pfam" id="PF13581">
    <property type="entry name" value="HATPase_c_2"/>
    <property type="match status" value="1"/>
</dbReference>
<accession>A0A178MU83</accession>
<dbReference type="SMART" id="SM00065">
    <property type="entry name" value="GAF"/>
    <property type="match status" value="1"/>
</dbReference>
<dbReference type="RefSeq" id="WP_068491233.1">
    <property type="nucleotide sequence ID" value="NZ_LWQT01000044.1"/>
</dbReference>
<evidence type="ECO:0000256" key="1">
    <source>
        <dbReference type="ARBA" id="ARBA00022801"/>
    </source>
</evidence>
<dbReference type="CDD" id="cd16936">
    <property type="entry name" value="HATPase_RsbW-like"/>
    <property type="match status" value="1"/>
</dbReference>
<gene>
    <name evidence="4" type="ORF">A6A04_01120</name>
</gene>
<reference evidence="4 5" key="1">
    <citation type="submission" date="2016-04" db="EMBL/GenBank/DDBJ databases">
        <title>Draft genome sequence of freshwater magnetotactic bacteria Magnetospirillum marisnigri SP-1 and Magnetospirillum moscoviense BB-1.</title>
        <authorList>
            <person name="Koziaeva V."/>
            <person name="Dziuba M.V."/>
            <person name="Ivanov T.M."/>
            <person name="Kuznetsov B."/>
            <person name="Grouzdev D.S."/>
        </authorList>
    </citation>
    <scope>NUCLEOTIDE SEQUENCE [LARGE SCALE GENOMIC DNA]</scope>
    <source>
        <strain evidence="4 5">SP-1</strain>
    </source>
</reference>
<dbReference type="Gene3D" id="3.30.450.40">
    <property type="match status" value="1"/>
</dbReference>
<dbReference type="SUPFAM" id="SSF81606">
    <property type="entry name" value="PP2C-like"/>
    <property type="match status" value="1"/>
</dbReference>
<name>A0A178MU83_9PROT</name>
<dbReference type="SUPFAM" id="SSF55781">
    <property type="entry name" value="GAF domain-like"/>
    <property type="match status" value="1"/>
</dbReference>
<evidence type="ECO:0000259" key="3">
    <source>
        <dbReference type="SMART" id="SM00331"/>
    </source>
</evidence>
<dbReference type="Gene3D" id="3.30.565.10">
    <property type="entry name" value="Histidine kinase-like ATPase, C-terminal domain"/>
    <property type="match status" value="1"/>
</dbReference>
<sequence>MIRGADQTAAASHLDLMIEMTGDFAQSQDVEATLRLGLARVAERLGAEAASLFLLEADSGDLVCHASIGPTEVIGLRLAPGRGIVWRTVDLDSPQLVKDARFDPDFANSVDNATGFVTRSILCAPMSFRGQKLGAIELFNKAGGGAFTQADAQLLRALAMSSALALINTRLAAGMAEQEGFRRELALASEIQRAMLPPPQPPGYPVHGLNLPARGVSGDFYEIVPLADGRIAFAIGDVSGKGINASLLMTKTASLFRCLAKREDGPGRVLAAIDSELQETGLAGMFVTMVAGILDPATGRVVLANAGHEPPLVRGQDGYRPIEDGMPPLGIDPELFAHGCLESVIELDGGALYLFTDGLTEVRTRSGAMLGADGAKGLLDAFAAMPAEERLQAVVGALDGVGSLRDDVTLMVVEDMRPGGRSAFVRRYDARPETLSDIRSDLSRTARELGCDADLVGDVVLAVDEACQNVIRHAYKGGEGDIVLHVEREDDLLVIRLMDFAPPVEVANIKPRSLDEIRPGGLGTHLMRSIMDQVDFLPPPAGIGNLLQMVKRIRP</sequence>
<keyword evidence="5" id="KW-1185">Reference proteome</keyword>
<dbReference type="InterPro" id="IPR036890">
    <property type="entry name" value="HATPase_C_sf"/>
</dbReference>
<dbReference type="InterPro" id="IPR003594">
    <property type="entry name" value="HATPase_dom"/>
</dbReference>
<dbReference type="InterPro" id="IPR003018">
    <property type="entry name" value="GAF"/>
</dbReference>
<feature type="domain" description="GAF" evidence="2">
    <location>
        <begin position="29"/>
        <end position="176"/>
    </location>
</feature>
<proteinExistence type="predicted"/>
<dbReference type="GO" id="GO:0016791">
    <property type="term" value="F:phosphatase activity"/>
    <property type="evidence" value="ECO:0007669"/>
    <property type="project" value="TreeGrafter"/>
</dbReference>
<dbReference type="PANTHER" id="PTHR43156:SF2">
    <property type="entry name" value="STAGE II SPORULATION PROTEIN E"/>
    <property type="match status" value="1"/>
</dbReference>
<dbReference type="PANTHER" id="PTHR43156">
    <property type="entry name" value="STAGE II SPORULATION PROTEIN E-RELATED"/>
    <property type="match status" value="1"/>
</dbReference>
<dbReference type="Pfam" id="PF13185">
    <property type="entry name" value="GAF_2"/>
    <property type="match status" value="1"/>
</dbReference>
<keyword evidence="1" id="KW-0378">Hydrolase</keyword>
<dbReference type="EMBL" id="LWQT01000044">
    <property type="protein sequence ID" value="OAN52324.1"/>
    <property type="molecule type" value="Genomic_DNA"/>
</dbReference>
<evidence type="ECO:0000259" key="2">
    <source>
        <dbReference type="SMART" id="SM00065"/>
    </source>
</evidence>
<dbReference type="InterPro" id="IPR052016">
    <property type="entry name" value="Bact_Sigma-Reg"/>
</dbReference>
<feature type="domain" description="PPM-type phosphatase" evidence="3">
    <location>
        <begin position="201"/>
        <end position="415"/>
    </location>
</feature>
<organism evidence="4 5">
    <name type="scientific">Paramagnetospirillum marisnigri</name>
    <dbReference type="NCBI Taxonomy" id="1285242"/>
    <lineage>
        <taxon>Bacteria</taxon>
        <taxon>Pseudomonadati</taxon>
        <taxon>Pseudomonadota</taxon>
        <taxon>Alphaproteobacteria</taxon>
        <taxon>Rhodospirillales</taxon>
        <taxon>Magnetospirillaceae</taxon>
        <taxon>Paramagnetospirillum</taxon>
    </lineage>
</organism>
<dbReference type="InterPro" id="IPR001932">
    <property type="entry name" value="PPM-type_phosphatase-like_dom"/>
</dbReference>
<evidence type="ECO:0000313" key="4">
    <source>
        <dbReference type="EMBL" id="OAN52324.1"/>
    </source>
</evidence>
<protein>
    <submittedName>
        <fullName evidence="4">Serine/threonine protein phosphatase</fullName>
    </submittedName>
</protein>
<dbReference type="InterPro" id="IPR036457">
    <property type="entry name" value="PPM-type-like_dom_sf"/>
</dbReference>
<comment type="caution">
    <text evidence="4">The sequence shown here is derived from an EMBL/GenBank/DDBJ whole genome shotgun (WGS) entry which is preliminary data.</text>
</comment>
<dbReference type="AlphaFoldDB" id="A0A178MU83"/>
<dbReference type="Proteomes" id="UP000078428">
    <property type="component" value="Unassembled WGS sequence"/>
</dbReference>